<feature type="chain" id="PRO_5014496839" evidence="6">
    <location>
        <begin position="27"/>
        <end position="128"/>
    </location>
</feature>
<reference evidence="9 10" key="1">
    <citation type="submission" date="2014-03" db="EMBL/GenBank/DDBJ databases">
        <title>Whole genome sequence of Novosphingobium resinovorum KF1.</title>
        <authorList>
            <person name="Gan H.M."/>
            <person name="Gan H.Y."/>
            <person name="Chew T.H."/>
            <person name="Savka M.A."/>
        </authorList>
    </citation>
    <scope>NUCLEOTIDE SEQUENCE [LARGE SCALE GENOMIC DNA]</scope>
    <source>
        <strain evidence="9 10">KF1</strain>
    </source>
</reference>
<evidence type="ECO:0000256" key="6">
    <source>
        <dbReference type="SAM" id="SignalP"/>
    </source>
</evidence>
<proteinExistence type="inferred from homology"/>
<dbReference type="EMBL" id="JFYZ01000035">
    <property type="protein sequence ID" value="EZP76618.1"/>
    <property type="molecule type" value="Genomic_DNA"/>
</dbReference>
<comment type="similarity">
    <text evidence="2">Belongs to the CopC family.</text>
</comment>
<dbReference type="Gene3D" id="2.60.40.1220">
    <property type="match status" value="1"/>
</dbReference>
<dbReference type="RefSeq" id="WP_036528859.1">
    <property type="nucleotide sequence ID" value="NZ_CP017076.1"/>
</dbReference>
<dbReference type="Proteomes" id="UP000024329">
    <property type="component" value="Unassembled WGS sequence"/>
</dbReference>
<evidence type="ECO:0000256" key="2">
    <source>
        <dbReference type="ARBA" id="ARBA00010509"/>
    </source>
</evidence>
<evidence type="ECO:0000256" key="1">
    <source>
        <dbReference type="ARBA" id="ARBA00004418"/>
    </source>
</evidence>
<protein>
    <submittedName>
        <fullName evidence="9">Copper resistance protein CopC</fullName>
    </submittedName>
</protein>
<dbReference type="InterPro" id="IPR047685">
    <property type="entry name" value="CopC-like"/>
</dbReference>
<feature type="domain" description="CopC" evidence="7">
    <location>
        <begin position="27"/>
        <end position="127"/>
    </location>
</feature>
<dbReference type="InterPro" id="IPR014755">
    <property type="entry name" value="Cu-Rt/internalin_Ig-like"/>
</dbReference>
<evidence type="ECO:0000313" key="10">
    <source>
        <dbReference type="Proteomes" id="UP000024329"/>
    </source>
</evidence>
<dbReference type="SUPFAM" id="SSF81296">
    <property type="entry name" value="E set domains"/>
    <property type="match status" value="1"/>
</dbReference>
<feature type="signal peptide" evidence="6">
    <location>
        <begin position="1"/>
        <end position="26"/>
    </location>
</feature>
<keyword evidence="8" id="KW-0614">Plasmid</keyword>
<dbReference type="InterPro" id="IPR014756">
    <property type="entry name" value="Ig_E-set"/>
</dbReference>
<geneLocation type="plasmid" evidence="8 11">
    <name>pSA1</name>
</geneLocation>
<dbReference type="NCBIfam" id="NF033814">
    <property type="entry name" value="copper_CopC"/>
    <property type="match status" value="1"/>
</dbReference>
<keyword evidence="4" id="KW-0574">Periplasm</keyword>
<dbReference type="PATRIC" id="fig|158500.4.peg.4577"/>
<keyword evidence="11" id="KW-1185">Reference proteome</keyword>
<dbReference type="InterPro" id="IPR007348">
    <property type="entry name" value="CopC_dom"/>
</dbReference>
<dbReference type="AlphaFoldDB" id="A0A031JQT0"/>
<keyword evidence="3 6" id="KW-0732">Signal</keyword>
<keyword evidence="5" id="KW-0186">Copper</keyword>
<accession>A0A031JQT0</accession>
<dbReference type="OrthoDB" id="9796814at2"/>
<dbReference type="Pfam" id="PF04234">
    <property type="entry name" value="CopC"/>
    <property type="match status" value="1"/>
</dbReference>
<evidence type="ECO:0000256" key="4">
    <source>
        <dbReference type="ARBA" id="ARBA00022764"/>
    </source>
</evidence>
<evidence type="ECO:0000313" key="8">
    <source>
        <dbReference type="EMBL" id="AOR79341.1"/>
    </source>
</evidence>
<dbReference type="GO" id="GO:0042597">
    <property type="term" value="C:periplasmic space"/>
    <property type="evidence" value="ECO:0007669"/>
    <property type="project" value="UniProtKB-SubCell"/>
</dbReference>
<organism evidence="9 10">
    <name type="scientific">Novosphingobium resinovorum</name>
    <dbReference type="NCBI Taxonomy" id="158500"/>
    <lineage>
        <taxon>Bacteria</taxon>
        <taxon>Pseudomonadati</taxon>
        <taxon>Pseudomonadota</taxon>
        <taxon>Alphaproteobacteria</taxon>
        <taxon>Sphingomonadales</taxon>
        <taxon>Sphingomonadaceae</taxon>
        <taxon>Novosphingobium</taxon>
    </lineage>
</organism>
<evidence type="ECO:0000256" key="3">
    <source>
        <dbReference type="ARBA" id="ARBA00022729"/>
    </source>
</evidence>
<evidence type="ECO:0000259" key="7">
    <source>
        <dbReference type="Pfam" id="PF04234"/>
    </source>
</evidence>
<reference evidence="11" key="3">
    <citation type="journal article" date="2017" name="J. Biotechnol.">
        <title>Complete genome sequence of Novosphingobium resinovorum SA1, a versatile xenobiotic-degrading bacterium capable of utilizing sulfanilic acid.</title>
        <authorList>
            <person name="Hegedus B."/>
            <person name="Kos P.B."/>
            <person name="Balint B."/>
            <person name="Maroti G."/>
            <person name="Gan H.M."/>
            <person name="Perei K."/>
            <person name="Rakhely G."/>
        </authorList>
    </citation>
    <scope>NUCLEOTIDE SEQUENCE [LARGE SCALE GENOMIC DNA]</scope>
    <source>
        <strain evidence="11">SA1</strain>
    </source>
</reference>
<gene>
    <name evidence="8" type="ORF">BES08_21055</name>
    <name evidence="9" type="ORF">BV97_04501</name>
</gene>
<evidence type="ECO:0000256" key="5">
    <source>
        <dbReference type="ARBA" id="ARBA00023008"/>
    </source>
</evidence>
<reference evidence="8" key="2">
    <citation type="submission" date="2016-08" db="EMBL/GenBank/DDBJ databases">
        <authorList>
            <person name="Seilhamer J.J."/>
        </authorList>
    </citation>
    <scope>NUCLEOTIDE SEQUENCE [LARGE SCALE GENOMIC DNA]</scope>
    <source>
        <strain evidence="8">SA1</strain>
        <plasmid evidence="8">pSA1</plasmid>
    </source>
</reference>
<dbReference type="EMBL" id="CP017076">
    <property type="protein sequence ID" value="AOR79341.1"/>
    <property type="molecule type" value="Genomic_DNA"/>
</dbReference>
<dbReference type="GO" id="GO:0046688">
    <property type="term" value="P:response to copper ion"/>
    <property type="evidence" value="ECO:0007669"/>
    <property type="project" value="InterPro"/>
</dbReference>
<evidence type="ECO:0000313" key="9">
    <source>
        <dbReference type="EMBL" id="EZP76618.1"/>
    </source>
</evidence>
<dbReference type="GO" id="GO:0005507">
    <property type="term" value="F:copper ion binding"/>
    <property type="evidence" value="ECO:0007669"/>
    <property type="project" value="InterPro"/>
</dbReference>
<dbReference type="eggNOG" id="COG2372">
    <property type="taxonomic scope" value="Bacteria"/>
</dbReference>
<name>A0A031JQT0_9SPHN</name>
<comment type="subcellular location">
    <subcellularLocation>
        <location evidence="1">Periplasm</location>
    </subcellularLocation>
</comment>
<dbReference type="Proteomes" id="UP000094626">
    <property type="component" value="Plasmid pSA1"/>
</dbReference>
<sequence>MRLVSLTAAALALAVAVAAAPSIVFAHPKLVNAMPAVNATVGKANAISLTFSEDLVGPLSGVDLVMTGMPGMADHKPMPIKGITAKANGKILSVALPRPLPTGSYMLSWHAVAADQHRVEGSYTFTVR</sequence>
<dbReference type="KEGG" id="nre:BES08_21055"/>
<evidence type="ECO:0000313" key="11">
    <source>
        <dbReference type="Proteomes" id="UP000094626"/>
    </source>
</evidence>